<reference evidence="2 3" key="1">
    <citation type="submission" date="2020-04" db="EMBL/GenBank/DDBJ databases">
        <title>Description of novel Gluconacetobacter.</title>
        <authorList>
            <person name="Sombolestani A."/>
        </authorList>
    </citation>
    <scope>NUCLEOTIDE SEQUENCE [LARGE SCALE GENOMIC DNA]</scope>
    <source>
        <strain evidence="2 3">LMG 21312</strain>
    </source>
</reference>
<dbReference type="EMBL" id="JABEQH010000006">
    <property type="protein sequence ID" value="MBB2175454.1"/>
    <property type="molecule type" value="Genomic_DNA"/>
</dbReference>
<protein>
    <recommendedName>
        <fullName evidence="4">Lipoprotein</fullName>
    </recommendedName>
</protein>
<keyword evidence="1" id="KW-0732">Signal</keyword>
<sequence>MQQVLRPVGAKSLCIFMAMLVLAGCEYDHGGHHHHDDYGRDHPGGYNTGGYGGHGGGW</sequence>
<name>A0A7W4P334_9PROT</name>
<dbReference type="RefSeq" id="WP_182942373.1">
    <property type="nucleotide sequence ID" value="NZ_JABEQH010000006.1"/>
</dbReference>
<dbReference type="Proteomes" id="UP000561066">
    <property type="component" value="Unassembled WGS sequence"/>
</dbReference>
<keyword evidence="3" id="KW-1185">Reference proteome</keyword>
<dbReference type="AlphaFoldDB" id="A0A7W4P334"/>
<feature type="chain" id="PRO_5031547928" description="Lipoprotein" evidence="1">
    <location>
        <begin position="24"/>
        <end position="58"/>
    </location>
</feature>
<gene>
    <name evidence="2" type="ORF">HLH21_05860</name>
</gene>
<dbReference type="PROSITE" id="PS51257">
    <property type="entry name" value="PROKAR_LIPOPROTEIN"/>
    <property type="match status" value="1"/>
</dbReference>
<evidence type="ECO:0000313" key="2">
    <source>
        <dbReference type="EMBL" id="MBB2175454.1"/>
    </source>
</evidence>
<accession>A0A7W4P334</accession>
<feature type="signal peptide" evidence="1">
    <location>
        <begin position="1"/>
        <end position="23"/>
    </location>
</feature>
<evidence type="ECO:0000313" key="3">
    <source>
        <dbReference type="Proteomes" id="UP000561066"/>
    </source>
</evidence>
<organism evidence="2 3">
    <name type="scientific">Gluconacetobacter johannae</name>
    <dbReference type="NCBI Taxonomy" id="112140"/>
    <lineage>
        <taxon>Bacteria</taxon>
        <taxon>Pseudomonadati</taxon>
        <taxon>Pseudomonadota</taxon>
        <taxon>Alphaproteobacteria</taxon>
        <taxon>Acetobacterales</taxon>
        <taxon>Acetobacteraceae</taxon>
        <taxon>Gluconacetobacter</taxon>
    </lineage>
</organism>
<proteinExistence type="predicted"/>
<evidence type="ECO:0008006" key="4">
    <source>
        <dbReference type="Google" id="ProtNLM"/>
    </source>
</evidence>
<comment type="caution">
    <text evidence="2">The sequence shown here is derived from an EMBL/GenBank/DDBJ whole genome shotgun (WGS) entry which is preliminary data.</text>
</comment>
<evidence type="ECO:0000256" key="1">
    <source>
        <dbReference type="SAM" id="SignalP"/>
    </source>
</evidence>